<gene>
    <name evidence="2" type="ORF">JYZ213_LOCUS2965</name>
</gene>
<feature type="transmembrane region" description="Helical" evidence="1">
    <location>
        <begin position="162"/>
        <end position="182"/>
    </location>
</feature>
<dbReference type="Proteomes" id="UP000663845">
    <property type="component" value="Unassembled WGS sequence"/>
</dbReference>
<sequence length="203" mass="22808">MGLPYETQNGILTPPPIRPNWLQNAINLYSRKFHFIIIPIGIIVAAVHLKFGVEYFTQCPIQPMIPIYMIVHASVQLGINLLAIIAVVNVRCNFPPGVEEYKKLAVIILVIILVSTFVLFLFSFAWLITGSVWVFGAKANGVQGDNPNVTNTYCQSDLYKSAFVLLIINYVIHIAIISLIIFKRFCCNRKTPNPSDVSMNNRI</sequence>
<feature type="transmembrane region" description="Helical" evidence="1">
    <location>
        <begin position="33"/>
        <end position="53"/>
    </location>
</feature>
<comment type="caution">
    <text evidence="2">The sequence shown here is derived from an EMBL/GenBank/DDBJ whole genome shotgun (WGS) entry which is preliminary data.</text>
</comment>
<protein>
    <submittedName>
        <fullName evidence="2">Uncharacterized protein</fullName>
    </submittedName>
</protein>
<proteinExistence type="predicted"/>
<dbReference type="PANTHER" id="PTHR33444">
    <property type="entry name" value="SI:DKEY-19B23.12-RELATED"/>
    <property type="match status" value="1"/>
</dbReference>
<name>A0A813Q283_9BILA</name>
<feature type="transmembrane region" description="Helical" evidence="1">
    <location>
        <begin position="104"/>
        <end position="128"/>
    </location>
</feature>
<evidence type="ECO:0000313" key="2">
    <source>
        <dbReference type="EMBL" id="CAF0759326.1"/>
    </source>
</evidence>
<keyword evidence="1" id="KW-0812">Transmembrane</keyword>
<dbReference type="EMBL" id="CAJNOG010000015">
    <property type="protein sequence ID" value="CAF0759326.1"/>
    <property type="molecule type" value="Genomic_DNA"/>
</dbReference>
<dbReference type="InterPro" id="IPR040350">
    <property type="entry name" value="TMEM272"/>
</dbReference>
<evidence type="ECO:0000313" key="3">
    <source>
        <dbReference type="Proteomes" id="UP000663845"/>
    </source>
</evidence>
<evidence type="ECO:0000256" key="1">
    <source>
        <dbReference type="SAM" id="Phobius"/>
    </source>
</evidence>
<feature type="transmembrane region" description="Helical" evidence="1">
    <location>
        <begin position="65"/>
        <end position="92"/>
    </location>
</feature>
<keyword evidence="1" id="KW-1133">Transmembrane helix</keyword>
<organism evidence="2 3">
    <name type="scientific">Adineta steineri</name>
    <dbReference type="NCBI Taxonomy" id="433720"/>
    <lineage>
        <taxon>Eukaryota</taxon>
        <taxon>Metazoa</taxon>
        <taxon>Spiralia</taxon>
        <taxon>Gnathifera</taxon>
        <taxon>Rotifera</taxon>
        <taxon>Eurotatoria</taxon>
        <taxon>Bdelloidea</taxon>
        <taxon>Adinetida</taxon>
        <taxon>Adinetidae</taxon>
        <taxon>Adineta</taxon>
    </lineage>
</organism>
<accession>A0A813Q283</accession>
<keyword evidence="1" id="KW-0472">Membrane</keyword>
<dbReference type="PANTHER" id="PTHR33444:SF7">
    <property type="entry name" value="TRANSMEMBRANE PROTEIN 272"/>
    <property type="match status" value="1"/>
</dbReference>
<dbReference type="AlphaFoldDB" id="A0A813Q283"/>
<reference evidence="2" key="1">
    <citation type="submission" date="2021-02" db="EMBL/GenBank/DDBJ databases">
        <authorList>
            <person name="Nowell W R."/>
        </authorList>
    </citation>
    <scope>NUCLEOTIDE SEQUENCE</scope>
</reference>